<protein>
    <recommendedName>
        <fullName evidence="1">Retroviral polymerase SH3-like domain-containing protein</fullName>
    </recommendedName>
</protein>
<evidence type="ECO:0000313" key="3">
    <source>
        <dbReference type="Proteomes" id="UP000460718"/>
    </source>
</evidence>
<dbReference type="Proteomes" id="UP000460718">
    <property type="component" value="Unassembled WGS sequence"/>
</dbReference>
<organism evidence="2 3">
    <name type="scientific">Phytophthora fragariae</name>
    <dbReference type="NCBI Taxonomy" id="53985"/>
    <lineage>
        <taxon>Eukaryota</taxon>
        <taxon>Sar</taxon>
        <taxon>Stramenopiles</taxon>
        <taxon>Oomycota</taxon>
        <taxon>Peronosporomycetes</taxon>
        <taxon>Peronosporales</taxon>
        <taxon>Peronosporaceae</taxon>
        <taxon>Phytophthora</taxon>
    </lineage>
</organism>
<evidence type="ECO:0000259" key="1">
    <source>
        <dbReference type="Pfam" id="PF25597"/>
    </source>
</evidence>
<evidence type="ECO:0000313" key="2">
    <source>
        <dbReference type="EMBL" id="KAE8957089.1"/>
    </source>
</evidence>
<reference evidence="2 3" key="1">
    <citation type="submission" date="2018-09" db="EMBL/GenBank/DDBJ databases">
        <title>Genomic investigation of the strawberry pathogen Phytophthora fragariae indicates pathogenicity is determined by transcriptional variation in three key races.</title>
        <authorList>
            <person name="Adams T.M."/>
            <person name="Armitage A.D."/>
            <person name="Sobczyk M.K."/>
            <person name="Bates H.J."/>
            <person name="Dunwell J.M."/>
            <person name="Nellist C.F."/>
            <person name="Harrison R.J."/>
        </authorList>
    </citation>
    <scope>NUCLEOTIDE SEQUENCE [LARGE SCALE GENOMIC DNA]</scope>
    <source>
        <strain evidence="2 3">SCRP245</strain>
    </source>
</reference>
<comment type="caution">
    <text evidence="2">The sequence shown here is derived from an EMBL/GenBank/DDBJ whole genome shotgun (WGS) entry which is preliminary data.</text>
</comment>
<dbReference type="AlphaFoldDB" id="A0A6A3GI07"/>
<dbReference type="Pfam" id="PF25597">
    <property type="entry name" value="SH3_retrovirus"/>
    <property type="match status" value="1"/>
</dbReference>
<gene>
    <name evidence="2" type="ORF">PF011_g31260</name>
</gene>
<proteinExistence type="predicted"/>
<feature type="domain" description="Retroviral polymerase SH3-like" evidence="1">
    <location>
        <begin position="7"/>
        <end position="63"/>
    </location>
</feature>
<name>A0A6A3GI07_9STRA</name>
<dbReference type="EMBL" id="QXFW01007437">
    <property type="protein sequence ID" value="KAE8957089.1"/>
    <property type="molecule type" value="Genomic_DNA"/>
</dbReference>
<dbReference type="InterPro" id="IPR057670">
    <property type="entry name" value="SH3_retrovirus"/>
</dbReference>
<sequence length="118" mass="13379">MLRTWGCVTFIFTPKVLRKSKLENPGKPGLFVGYAKHSESFRILNLLTGKINEVRSVEFEEEWTVESSYVGKLLSNRYGKGRHVLPTIIPYVCLPVVHPVTRGLKRSSESGRETDNSI</sequence>
<accession>A0A6A3GI07</accession>